<proteinExistence type="predicted"/>
<organism evidence="1">
    <name type="scientific">hydrothermal vent metagenome</name>
    <dbReference type="NCBI Taxonomy" id="652676"/>
    <lineage>
        <taxon>unclassified sequences</taxon>
        <taxon>metagenomes</taxon>
        <taxon>ecological metagenomes</taxon>
    </lineage>
</organism>
<protein>
    <recommendedName>
        <fullName evidence="2">GP-PDE domain-containing protein</fullName>
    </recommendedName>
</protein>
<dbReference type="SUPFAM" id="SSF51695">
    <property type="entry name" value="PLC-like phosphodiesterases"/>
    <property type="match status" value="1"/>
</dbReference>
<reference evidence="1" key="1">
    <citation type="submission" date="2018-06" db="EMBL/GenBank/DDBJ databases">
        <authorList>
            <person name="Zhirakovskaya E."/>
        </authorList>
    </citation>
    <scope>NUCLEOTIDE SEQUENCE</scope>
</reference>
<gene>
    <name evidence="1" type="ORF">MNBD_GAMMA02-547</name>
</gene>
<dbReference type="Gene3D" id="3.20.20.190">
    <property type="entry name" value="Phosphatidylinositol (PI) phosphodiesterase"/>
    <property type="match status" value="1"/>
</dbReference>
<evidence type="ECO:0000313" key="1">
    <source>
        <dbReference type="EMBL" id="VAW46961.1"/>
    </source>
</evidence>
<accession>A0A3B0VV99</accession>
<dbReference type="GO" id="GO:0006629">
    <property type="term" value="P:lipid metabolic process"/>
    <property type="evidence" value="ECO:0007669"/>
    <property type="project" value="InterPro"/>
</dbReference>
<name>A0A3B0VV99_9ZZZZ</name>
<dbReference type="GO" id="GO:0008081">
    <property type="term" value="F:phosphoric diester hydrolase activity"/>
    <property type="evidence" value="ECO:0007669"/>
    <property type="project" value="InterPro"/>
</dbReference>
<feature type="non-terminal residue" evidence="1">
    <location>
        <position position="1"/>
    </location>
</feature>
<dbReference type="EMBL" id="UOFA01000314">
    <property type="protein sequence ID" value="VAW46961.1"/>
    <property type="molecule type" value="Genomic_DNA"/>
</dbReference>
<evidence type="ECO:0008006" key="2">
    <source>
        <dbReference type="Google" id="ProtNLM"/>
    </source>
</evidence>
<sequence>FELFEIDFAWTSDGHLVCLHDWGQTAVRLLNYSEQTPLSLDQFKALKNPDLNLTPCDIERLNQWLISHPNAYIVTNIKNRNIDGLNAMLTLIDDARNRVIPQFTQPENYPVIKAMGYEALIWALYSYKGSDESVVDEAEDMDLFAITMPPHKAKRNLAHKIKALDIPTYVHTINDLEEALDYQKTHGLTSVYTDFLSKDFNATHE</sequence>
<dbReference type="InterPro" id="IPR017946">
    <property type="entry name" value="PLC-like_Pdiesterase_TIM-brl"/>
</dbReference>
<dbReference type="AlphaFoldDB" id="A0A3B0VV99"/>